<protein>
    <submittedName>
        <fullName evidence="1">Uncharacterized protein</fullName>
    </submittedName>
</protein>
<dbReference type="Proteomes" id="UP000231358">
    <property type="component" value="Unassembled WGS sequence"/>
</dbReference>
<dbReference type="AlphaFoldDB" id="A0A2G7GC26"/>
<proteinExistence type="predicted"/>
<dbReference type="EMBL" id="NEXV01000003">
    <property type="protein sequence ID" value="PIG90394.1"/>
    <property type="molecule type" value="Genomic_DNA"/>
</dbReference>
<reference evidence="1 2" key="1">
    <citation type="submission" date="2017-05" db="EMBL/GenBank/DDBJ databases">
        <title>Genome sequence for an aflatoxigenic pathogen of Argentinian peanut, Aspergillus arachidicola.</title>
        <authorList>
            <person name="Moore G."/>
            <person name="Beltz S.B."/>
            <person name="Mack B.M."/>
        </authorList>
    </citation>
    <scope>NUCLEOTIDE SEQUENCE [LARGE SCALE GENOMIC DNA]</scope>
    <source>
        <strain evidence="1 2">CBS 117610</strain>
    </source>
</reference>
<sequence length="185" mass="21015">MNYIHHMGSMGDLLEMPGRQGGQPPVLNRDLKPARLEALYGELAKIVLLLSTPTLSRIRSVTKNDNSTWEVLHRPLSYSMNETVQLGTVPRSEIPTTTYGKASMYFEALAELHLIHLRSQTNEANIDADVLADDFRRKFVLDFSSENLFETRSRESNGYSMMMAHFLSGVTIFDLKMFWLTKLSA</sequence>
<evidence type="ECO:0000313" key="1">
    <source>
        <dbReference type="EMBL" id="PIG90394.1"/>
    </source>
</evidence>
<organism evidence="1 2">
    <name type="scientific">Aspergillus arachidicola</name>
    <dbReference type="NCBI Taxonomy" id="656916"/>
    <lineage>
        <taxon>Eukaryota</taxon>
        <taxon>Fungi</taxon>
        <taxon>Dikarya</taxon>
        <taxon>Ascomycota</taxon>
        <taxon>Pezizomycotina</taxon>
        <taxon>Eurotiomycetes</taxon>
        <taxon>Eurotiomycetidae</taxon>
        <taxon>Eurotiales</taxon>
        <taxon>Aspergillaceae</taxon>
        <taxon>Aspergillus</taxon>
        <taxon>Aspergillus subgen. Circumdati</taxon>
    </lineage>
</organism>
<dbReference type="STRING" id="656916.A0A2G7GC26"/>
<keyword evidence="2" id="KW-1185">Reference proteome</keyword>
<evidence type="ECO:0000313" key="2">
    <source>
        <dbReference type="Proteomes" id="UP000231358"/>
    </source>
</evidence>
<gene>
    <name evidence="1" type="ORF">AARAC_009508</name>
</gene>
<comment type="caution">
    <text evidence="1">The sequence shown here is derived from an EMBL/GenBank/DDBJ whole genome shotgun (WGS) entry which is preliminary data.</text>
</comment>
<name>A0A2G7GC26_9EURO</name>
<accession>A0A2G7GC26</accession>